<dbReference type="PANTHER" id="PTHR10642:SF26">
    <property type="entry name" value="RIBONUCLEASE H1"/>
    <property type="match status" value="1"/>
</dbReference>
<proteinExistence type="inferred from homology"/>
<comment type="caution">
    <text evidence="9">The sequence shown here is derived from an EMBL/GenBank/DDBJ whole genome shotgun (WGS) entry which is preliminary data.</text>
</comment>
<comment type="catalytic activity">
    <reaction evidence="1">
        <text>Endonucleolytic cleavage to 5'-phosphomonoester.</text>
        <dbReference type="EC" id="3.1.26.4"/>
    </reaction>
</comment>
<evidence type="ECO:0000256" key="1">
    <source>
        <dbReference type="ARBA" id="ARBA00000077"/>
    </source>
</evidence>
<dbReference type="EC" id="3.1.26.4" evidence="3"/>
<dbReference type="Gene3D" id="3.30.420.10">
    <property type="entry name" value="Ribonuclease H-like superfamily/Ribonuclease H"/>
    <property type="match status" value="1"/>
</dbReference>
<protein>
    <recommendedName>
        <fullName evidence="3">ribonuclease H</fullName>
        <ecNumber evidence="3">3.1.26.4</ecNumber>
    </recommendedName>
</protein>
<dbReference type="InterPro" id="IPR036397">
    <property type="entry name" value="RNaseH_sf"/>
</dbReference>
<accession>A0A8H6LRH9</accession>
<reference evidence="9 10" key="1">
    <citation type="submission" date="2020-07" db="EMBL/GenBank/DDBJ databases">
        <title>Comparative genomics of pyrophilous fungi reveals a link between fire events and developmental genes.</title>
        <authorList>
            <consortium name="DOE Joint Genome Institute"/>
            <person name="Steindorff A.S."/>
            <person name="Carver A."/>
            <person name="Calhoun S."/>
            <person name="Stillman K."/>
            <person name="Liu H."/>
            <person name="Lipzen A."/>
            <person name="Pangilinan J."/>
            <person name="Labutti K."/>
            <person name="Bruns T.D."/>
            <person name="Grigoriev I.V."/>
        </authorList>
    </citation>
    <scope>NUCLEOTIDE SEQUENCE [LARGE SCALE GENOMIC DNA]</scope>
    <source>
        <strain evidence="9 10">CBS 144469</strain>
    </source>
</reference>
<dbReference type="EMBL" id="JACGCI010000298">
    <property type="protein sequence ID" value="KAF6741048.1"/>
    <property type="molecule type" value="Genomic_DNA"/>
</dbReference>
<gene>
    <name evidence="9" type="ORF">DFP72DRAFT_835424</name>
</gene>
<keyword evidence="10" id="KW-1185">Reference proteome</keyword>
<dbReference type="PROSITE" id="PS50879">
    <property type="entry name" value="RNASE_H_1"/>
    <property type="match status" value="1"/>
</dbReference>
<dbReference type="InterPro" id="IPR002156">
    <property type="entry name" value="RNaseH_domain"/>
</dbReference>
<dbReference type="GO" id="GO:0003676">
    <property type="term" value="F:nucleic acid binding"/>
    <property type="evidence" value="ECO:0007669"/>
    <property type="project" value="InterPro"/>
</dbReference>
<evidence type="ECO:0000256" key="7">
    <source>
        <dbReference type="ARBA" id="ARBA00022801"/>
    </source>
</evidence>
<dbReference type="InterPro" id="IPR012337">
    <property type="entry name" value="RNaseH-like_sf"/>
</dbReference>
<evidence type="ECO:0000313" key="10">
    <source>
        <dbReference type="Proteomes" id="UP000521943"/>
    </source>
</evidence>
<evidence type="ECO:0000256" key="3">
    <source>
        <dbReference type="ARBA" id="ARBA00012180"/>
    </source>
</evidence>
<feature type="non-terminal residue" evidence="9">
    <location>
        <position position="143"/>
    </location>
</feature>
<keyword evidence="4" id="KW-0540">Nuclease</keyword>
<evidence type="ECO:0000256" key="4">
    <source>
        <dbReference type="ARBA" id="ARBA00022722"/>
    </source>
</evidence>
<dbReference type="Pfam" id="PF00075">
    <property type="entry name" value="RNase_H"/>
    <property type="match status" value="1"/>
</dbReference>
<sequence length="143" mass="15829">MRRPSNPIEIYVDGAGLNNGRKNARAGSGAYWGPDCARNFSIRVPDEQTNNRGELYAVLTVLRVESPQHTLLIYSDSEYVMEGLVLRGPQNAARGWDMTNGDLFRDTAKLLRHRPAPVTFIQVKGHIGLQPHDMADSLAKQGA</sequence>
<dbReference type="GO" id="GO:0046872">
    <property type="term" value="F:metal ion binding"/>
    <property type="evidence" value="ECO:0007669"/>
    <property type="project" value="UniProtKB-KW"/>
</dbReference>
<dbReference type="GO" id="GO:0043137">
    <property type="term" value="P:DNA replication, removal of RNA primer"/>
    <property type="evidence" value="ECO:0007669"/>
    <property type="project" value="TreeGrafter"/>
</dbReference>
<name>A0A8H6LRH9_9AGAR</name>
<evidence type="ECO:0000256" key="6">
    <source>
        <dbReference type="ARBA" id="ARBA00022759"/>
    </source>
</evidence>
<dbReference type="CDD" id="cd09280">
    <property type="entry name" value="RNase_HI_eukaryote_like"/>
    <property type="match status" value="1"/>
</dbReference>
<evidence type="ECO:0000259" key="8">
    <source>
        <dbReference type="PROSITE" id="PS50879"/>
    </source>
</evidence>
<evidence type="ECO:0000256" key="2">
    <source>
        <dbReference type="ARBA" id="ARBA00005300"/>
    </source>
</evidence>
<evidence type="ECO:0000256" key="5">
    <source>
        <dbReference type="ARBA" id="ARBA00022723"/>
    </source>
</evidence>
<dbReference type="GO" id="GO:0004523">
    <property type="term" value="F:RNA-DNA hybrid ribonuclease activity"/>
    <property type="evidence" value="ECO:0007669"/>
    <property type="project" value="UniProtKB-EC"/>
</dbReference>
<dbReference type="PANTHER" id="PTHR10642">
    <property type="entry name" value="RIBONUCLEASE H1"/>
    <property type="match status" value="1"/>
</dbReference>
<dbReference type="Proteomes" id="UP000521943">
    <property type="component" value="Unassembled WGS sequence"/>
</dbReference>
<feature type="domain" description="RNase H type-1" evidence="8">
    <location>
        <begin position="4"/>
        <end position="143"/>
    </location>
</feature>
<dbReference type="SUPFAM" id="SSF53098">
    <property type="entry name" value="Ribonuclease H-like"/>
    <property type="match status" value="1"/>
</dbReference>
<organism evidence="9 10">
    <name type="scientific">Ephemerocybe angulata</name>
    <dbReference type="NCBI Taxonomy" id="980116"/>
    <lineage>
        <taxon>Eukaryota</taxon>
        <taxon>Fungi</taxon>
        <taxon>Dikarya</taxon>
        <taxon>Basidiomycota</taxon>
        <taxon>Agaricomycotina</taxon>
        <taxon>Agaricomycetes</taxon>
        <taxon>Agaricomycetidae</taxon>
        <taxon>Agaricales</taxon>
        <taxon>Agaricineae</taxon>
        <taxon>Psathyrellaceae</taxon>
        <taxon>Ephemerocybe</taxon>
    </lineage>
</organism>
<dbReference type="OrthoDB" id="2898134at2759"/>
<keyword evidence="7" id="KW-0378">Hydrolase</keyword>
<evidence type="ECO:0000313" key="9">
    <source>
        <dbReference type="EMBL" id="KAF6741048.1"/>
    </source>
</evidence>
<dbReference type="InterPro" id="IPR050092">
    <property type="entry name" value="RNase_H"/>
</dbReference>
<keyword evidence="6" id="KW-0255">Endonuclease</keyword>
<keyword evidence="5" id="KW-0479">Metal-binding</keyword>
<dbReference type="AlphaFoldDB" id="A0A8H6LRH9"/>
<comment type="similarity">
    <text evidence="2">Belongs to the RNase H family.</text>
</comment>